<dbReference type="WBParaSite" id="Pan_g17635.t1">
    <property type="protein sequence ID" value="Pan_g17635.t1"/>
    <property type="gene ID" value="Pan_g17635"/>
</dbReference>
<accession>A0A7E4ZU52</accession>
<feature type="compositionally biased region" description="Polar residues" evidence="1">
    <location>
        <begin position="31"/>
        <end position="47"/>
    </location>
</feature>
<reference evidence="2" key="1">
    <citation type="journal article" date="2013" name="Genetics">
        <title>The draft genome and transcriptome of Panagrellus redivivus are shaped by the harsh demands of a free-living lifestyle.</title>
        <authorList>
            <person name="Srinivasan J."/>
            <person name="Dillman A.R."/>
            <person name="Macchietto M.G."/>
            <person name="Heikkinen L."/>
            <person name="Lakso M."/>
            <person name="Fracchia K.M."/>
            <person name="Antoshechkin I."/>
            <person name="Mortazavi A."/>
            <person name="Wong G."/>
            <person name="Sternberg P.W."/>
        </authorList>
    </citation>
    <scope>NUCLEOTIDE SEQUENCE [LARGE SCALE GENOMIC DNA]</scope>
    <source>
        <strain evidence="2">MT8872</strain>
    </source>
</reference>
<evidence type="ECO:0000313" key="3">
    <source>
        <dbReference type="WBParaSite" id="Pan_g17635.t1"/>
    </source>
</evidence>
<evidence type="ECO:0000313" key="2">
    <source>
        <dbReference type="Proteomes" id="UP000492821"/>
    </source>
</evidence>
<name>A0A7E4ZU52_PANRE</name>
<keyword evidence="2" id="KW-1185">Reference proteome</keyword>
<reference evidence="3" key="2">
    <citation type="submission" date="2020-10" db="UniProtKB">
        <authorList>
            <consortium name="WormBaseParasite"/>
        </authorList>
    </citation>
    <scope>IDENTIFICATION</scope>
</reference>
<feature type="region of interest" description="Disordered" evidence="1">
    <location>
        <begin position="1"/>
        <end position="48"/>
    </location>
</feature>
<organism evidence="2 3">
    <name type="scientific">Panagrellus redivivus</name>
    <name type="common">Microworm</name>
    <dbReference type="NCBI Taxonomy" id="6233"/>
    <lineage>
        <taxon>Eukaryota</taxon>
        <taxon>Metazoa</taxon>
        <taxon>Ecdysozoa</taxon>
        <taxon>Nematoda</taxon>
        <taxon>Chromadorea</taxon>
        <taxon>Rhabditida</taxon>
        <taxon>Tylenchina</taxon>
        <taxon>Panagrolaimomorpha</taxon>
        <taxon>Panagrolaimoidea</taxon>
        <taxon>Panagrolaimidae</taxon>
        <taxon>Panagrellus</taxon>
    </lineage>
</organism>
<protein>
    <submittedName>
        <fullName evidence="3">Uncharacterized protein</fullName>
    </submittedName>
</protein>
<dbReference type="Proteomes" id="UP000492821">
    <property type="component" value="Unassembled WGS sequence"/>
</dbReference>
<sequence>METDAKYRMAAQYWSRTSPPPRSSRSRSRSLFSMGNTRSSTATSSPGSLYREAIRKSNEFPTRKKSYYISAPDSIALQKNGVKFTFFWQNYPVEFCTKVVREVELMTIRAPETEDNNTMKVFKLIHHWVNLFRARRELKWAKEALNSRLAPLRVDATGVGPEFLIELFGCTCITEIVIPKVDNYMFKAIRRQSHIRHVETCFNDEFKWIPEVVSVRLKAADTKNFNYDLVGPYITRVTSKLTLDIKYNSLGTEVLNAFASLLEVMVDCMVINCDFDIICPSRSYDALKNMANTIAKLRDIVAKAYLMFPNINRRFMFTFPWRHVEDLDIKAHLLDLLKKQQINVIYRKNRRNEGIFTIPINDLTNCRFQFALQ</sequence>
<dbReference type="AlphaFoldDB" id="A0A7E4ZU52"/>
<proteinExistence type="predicted"/>
<evidence type="ECO:0000256" key="1">
    <source>
        <dbReference type="SAM" id="MobiDB-lite"/>
    </source>
</evidence>